<evidence type="ECO:0000313" key="3">
    <source>
        <dbReference type="Proteomes" id="UP000199413"/>
    </source>
</evidence>
<feature type="domain" description="VWFA" evidence="1">
    <location>
        <begin position="42"/>
        <end position="220"/>
    </location>
</feature>
<dbReference type="SMART" id="SM00327">
    <property type="entry name" value="VWA"/>
    <property type="match status" value="1"/>
</dbReference>
<dbReference type="OrthoDB" id="186919at2"/>
<dbReference type="RefSeq" id="WP_091341940.1">
    <property type="nucleotide sequence ID" value="NZ_FMHV01000002.1"/>
</dbReference>
<protein>
    <submittedName>
        <fullName evidence="2">Ca-activated chloride channel family protein</fullName>
    </submittedName>
</protein>
<evidence type="ECO:0000313" key="2">
    <source>
        <dbReference type="EMBL" id="SCL26112.1"/>
    </source>
</evidence>
<organism evidence="2 3">
    <name type="scientific">Micromonospora rhizosphaerae</name>
    <dbReference type="NCBI Taxonomy" id="568872"/>
    <lineage>
        <taxon>Bacteria</taxon>
        <taxon>Bacillati</taxon>
        <taxon>Actinomycetota</taxon>
        <taxon>Actinomycetes</taxon>
        <taxon>Micromonosporales</taxon>
        <taxon>Micromonosporaceae</taxon>
        <taxon>Micromonospora</taxon>
    </lineage>
</organism>
<dbReference type="PANTHER" id="PTHR10579:SF43">
    <property type="entry name" value="ZINC FINGER (C3HC4-TYPE RING FINGER) FAMILY PROTEIN"/>
    <property type="match status" value="1"/>
</dbReference>
<accession>A0A1C6SA11</accession>
<dbReference type="STRING" id="568872.GA0070624_3240"/>
<dbReference type="PANTHER" id="PTHR10579">
    <property type="entry name" value="CALCIUM-ACTIVATED CHLORIDE CHANNEL REGULATOR"/>
    <property type="match status" value="1"/>
</dbReference>
<reference evidence="3" key="1">
    <citation type="submission" date="2016-06" db="EMBL/GenBank/DDBJ databases">
        <authorList>
            <person name="Varghese N."/>
            <person name="Submissions Spin"/>
        </authorList>
    </citation>
    <scope>NUCLEOTIDE SEQUENCE [LARGE SCALE GENOMIC DNA]</scope>
    <source>
        <strain evidence="3">DSM 45431</strain>
    </source>
</reference>
<dbReference type="Gene3D" id="3.40.50.410">
    <property type="entry name" value="von Willebrand factor, type A domain"/>
    <property type="match status" value="1"/>
</dbReference>
<name>A0A1C6SA11_9ACTN</name>
<evidence type="ECO:0000259" key="1">
    <source>
        <dbReference type="PROSITE" id="PS50234"/>
    </source>
</evidence>
<dbReference type="InterPro" id="IPR002035">
    <property type="entry name" value="VWF_A"/>
</dbReference>
<sequence>MHISAHLDVDVLALETDDQLSVLVELTAPTASTRDAARPASTLQVVLDRSGSMHGGRLDGAKTALLGLIDKLDPGDNFGLVAFDDRVEVAVAAGPLSDKPAVKRAIAKLDARGSTDLSAGYLRGLQEAARVAGPAGATVLLISDGHANAGVTDPDTLGGIAAKAHADNITTSTLGYGLGYDERLMSAIARGGAGNEHFAEEPDTAGALIAGEVDGLLSQTAQAASLLIQPSPHVRTVQIVNDLPVTTTGDGLLAELGTFYADETRKLLITFDIPAIATLGLAQVATCQFTWVELPTLAQHSLTVPLHVNVVPGDQAAGRVPDPTVRTELAYLHVQQAKRRASGHLSAGAPDAALAELRQAQDALSDALPVAPAHLHDDLAEEATALAYLSDQTQSGMIARAAKYSSMDAAYKSAKRGRTRPPSSGPN</sequence>
<dbReference type="InterPro" id="IPR051266">
    <property type="entry name" value="CLCR"/>
</dbReference>
<dbReference type="SUPFAM" id="SSF53300">
    <property type="entry name" value="vWA-like"/>
    <property type="match status" value="1"/>
</dbReference>
<dbReference type="Pfam" id="PF00092">
    <property type="entry name" value="VWA"/>
    <property type="match status" value="1"/>
</dbReference>
<keyword evidence="3" id="KW-1185">Reference proteome</keyword>
<gene>
    <name evidence="2" type="ORF">GA0070624_3240</name>
</gene>
<dbReference type="AlphaFoldDB" id="A0A1C6SA11"/>
<dbReference type="EMBL" id="FMHV01000002">
    <property type="protein sequence ID" value="SCL26112.1"/>
    <property type="molecule type" value="Genomic_DNA"/>
</dbReference>
<dbReference type="Proteomes" id="UP000199413">
    <property type="component" value="Unassembled WGS sequence"/>
</dbReference>
<dbReference type="InterPro" id="IPR036465">
    <property type="entry name" value="vWFA_dom_sf"/>
</dbReference>
<proteinExistence type="predicted"/>
<dbReference type="PROSITE" id="PS50234">
    <property type="entry name" value="VWFA"/>
    <property type="match status" value="1"/>
</dbReference>